<evidence type="ECO:0000313" key="4">
    <source>
        <dbReference type="Proteomes" id="UP001151760"/>
    </source>
</evidence>
<reference evidence="3" key="1">
    <citation type="journal article" date="2022" name="Int. J. Mol. Sci.">
        <title>Draft Genome of Tanacetum Coccineum: Genomic Comparison of Closely Related Tanacetum-Family Plants.</title>
        <authorList>
            <person name="Yamashiro T."/>
            <person name="Shiraishi A."/>
            <person name="Nakayama K."/>
            <person name="Satake H."/>
        </authorList>
    </citation>
    <scope>NUCLEOTIDE SEQUENCE</scope>
</reference>
<feature type="region of interest" description="Disordered" evidence="1">
    <location>
        <begin position="140"/>
        <end position="167"/>
    </location>
</feature>
<evidence type="ECO:0000259" key="2">
    <source>
        <dbReference type="Pfam" id="PF22936"/>
    </source>
</evidence>
<evidence type="ECO:0000256" key="1">
    <source>
        <dbReference type="SAM" id="MobiDB-lite"/>
    </source>
</evidence>
<evidence type="ECO:0000313" key="3">
    <source>
        <dbReference type="EMBL" id="GJT87384.1"/>
    </source>
</evidence>
<dbReference type="Proteomes" id="UP001151760">
    <property type="component" value="Unassembled WGS sequence"/>
</dbReference>
<reference evidence="3" key="2">
    <citation type="submission" date="2022-01" db="EMBL/GenBank/DDBJ databases">
        <authorList>
            <person name="Yamashiro T."/>
            <person name="Shiraishi A."/>
            <person name="Satake H."/>
            <person name="Nakayama K."/>
        </authorList>
    </citation>
    <scope>NUCLEOTIDE SEQUENCE</scope>
</reference>
<dbReference type="EMBL" id="BQNB010019634">
    <property type="protein sequence ID" value="GJT87384.1"/>
    <property type="molecule type" value="Genomic_DNA"/>
</dbReference>
<protein>
    <recommendedName>
        <fullName evidence="2">Retrovirus-related Pol polyprotein from transposon TNT 1-94-like beta-barrel domain-containing protein</fullName>
    </recommendedName>
</protein>
<organism evidence="3 4">
    <name type="scientific">Tanacetum coccineum</name>
    <dbReference type="NCBI Taxonomy" id="301880"/>
    <lineage>
        <taxon>Eukaryota</taxon>
        <taxon>Viridiplantae</taxon>
        <taxon>Streptophyta</taxon>
        <taxon>Embryophyta</taxon>
        <taxon>Tracheophyta</taxon>
        <taxon>Spermatophyta</taxon>
        <taxon>Magnoliopsida</taxon>
        <taxon>eudicotyledons</taxon>
        <taxon>Gunneridae</taxon>
        <taxon>Pentapetalae</taxon>
        <taxon>asterids</taxon>
        <taxon>campanulids</taxon>
        <taxon>Asterales</taxon>
        <taxon>Asteraceae</taxon>
        <taxon>Asteroideae</taxon>
        <taxon>Anthemideae</taxon>
        <taxon>Anthemidinae</taxon>
        <taxon>Tanacetum</taxon>
    </lineage>
</organism>
<name>A0ABQ5HHS7_9ASTR</name>
<feature type="compositionally biased region" description="Polar residues" evidence="1">
    <location>
        <begin position="117"/>
        <end position="134"/>
    </location>
</feature>
<proteinExistence type="predicted"/>
<sequence length="376" mass="42508">MQCITMPAVKPKVLAPGMYAIDVEPIPPRNRNNREVHLEYLKHLTESVETLREIVEEARIDKSLDNALENACFYTKRSQELLEYVIGTCPKEFNKRDKKAATTPLNRKKQVTFKEPCNTSDNNTQTHVEQQKVQKTNVPVIPSTGWKPTGRKFTLGEQCPLTSNTSQTPLTRYKRRNKQEKAISTGLPTTAASQTIDVPVNYTTVSANQQDPNRSCSKHMTGNRSRLKNFVKKATGTVRFGNDHFGAIMGYGDYVIGESVISKVYYVEELGHNLFSVGKFCDSHLEVAFRKHSCYVRDVDDVELLKALFPSDPSLIPQVHKKNTSYHQVKKCYSLVGVVVKLLDLCLGCEEKRSCEVKISCEAKRSREVKQSCEVL</sequence>
<feature type="region of interest" description="Disordered" evidence="1">
    <location>
        <begin position="115"/>
        <end position="134"/>
    </location>
</feature>
<gene>
    <name evidence="3" type="ORF">Tco_1069101</name>
</gene>
<dbReference type="Pfam" id="PF22936">
    <property type="entry name" value="Pol_BBD"/>
    <property type="match status" value="1"/>
</dbReference>
<dbReference type="InterPro" id="IPR054722">
    <property type="entry name" value="PolX-like_BBD"/>
</dbReference>
<accession>A0ABQ5HHS7</accession>
<feature type="domain" description="Retrovirus-related Pol polyprotein from transposon TNT 1-94-like beta-barrel" evidence="2">
    <location>
        <begin position="215"/>
        <end position="282"/>
    </location>
</feature>
<keyword evidence="4" id="KW-1185">Reference proteome</keyword>
<comment type="caution">
    <text evidence="3">The sequence shown here is derived from an EMBL/GenBank/DDBJ whole genome shotgun (WGS) entry which is preliminary data.</text>
</comment>